<feature type="transmembrane region" description="Helical" evidence="3">
    <location>
        <begin position="54"/>
        <end position="74"/>
    </location>
</feature>
<proteinExistence type="predicted"/>
<feature type="compositionally biased region" description="Low complexity" evidence="2">
    <location>
        <begin position="1"/>
        <end position="17"/>
    </location>
</feature>
<feature type="transmembrane region" description="Helical" evidence="3">
    <location>
        <begin position="181"/>
        <end position="201"/>
    </location>
</feature>
<reference evidence="4 5" key="1">
    <citation type="submission" date="2018-06" db="EMBL/GenBank/DDBJ databases">
        <title>Whole genome sequencing of Candida tropicalis (genome annotated by CSBL at Korea University).</title>
        <authorList>
            <person name="Ahn J."/>
        </authorList>
    </citation>
    <scope>NUCLEOTIDE SEQUENCE [LARGE SCALE GENOMIC DNA]</scope>
    <source>
        <strain evidence="4 5">ATCC 20962</strain>
    </source>
</reference>
<feature type="compositionally biased region" description="Polar residues" evidence="2">
    <location>
        <begin position="23"/>
        <end position="33"/>
    </location>
</feature>
<dbReference type="AlphaFoldDB" id="A0A367Y6M0"/>
<dbReference type="EMBL" id="QLNQ01000026">
    <property type="protein sequence ID" value="RCK60651.1"/>
    <property type="molecule type" value="Genomic_DNA"/>
</dbReference>
<name>A0A367Y6M0_9ASCO</name>
<evidence type="ECO:0000256" key="2">
    <source>
        <dbReference type="SAM" id="MobiDB-lite"/>
    </source>
</evidence>
<evidence type="ECO:0000313" key="4">
    <source>
        <dbReference type="EMBL" id="RCK60651.1"/>
    </source>
</evidence>
<keyword evidence="1" id="KW-0175">Coiled coil</keyword>
<comment type="caution">
    <text evidence="4">The sequence shown here is derived from an EMBL/GenBank/DDBJ whole genome shotgun (WGS) entry which is preliminary data.</text>
</comment>
<evidence type="ECO:0000256" key="3">
    <source>
        <dbReference type="SAM" id="Phobius"/>
    </source>
</evidence>
<evidence type="ECO:0000313" key="5">
    <source>
        <dbReference type="Proteomes" id="UP000253472"/>
    </source>
</evidence>
<keyword evidence="3" id="KW-0812">Transmembrane</keyword>
<feature type="transmembrane region" description="Helical" evidence="3">
    <location>
        <begin position="486"/>
        <end position="510"/>
    </location>
</feature>
<feature type="coiled-coil region" evidence="1">
    <location>
        <begin position="248"/>
        <end position="275"/>
    </location>
</feature>
<dbReference type="Proteomes" id="UP000253472">
    <property type="component" value="Unassembled WGS sequence"/>
</dbReference>
<feature type="transmembrane region" description="Helical" evidence="3">
    <location>
        <begin position="148"/>
        <end position="169"/>
    </location>
</feature>
<accession>A0A367Y6M0</accession>
<keyword evidence="3" id="KW-1133">Transmembrane helix</keyword>
<feature type="region of interest" description="Disordered" evidence="2">
    <location>
        <begin position="1"/>
        <end position="35"/>
    </location>
</feature>
<keyword evidence="5" id="KW-1185">Reference proteome</keyword>
<gene>
    <name evidence="4" type="ORF">Cantr_08503</name>
</gene>
<protein>
    <submittedName>
        <fullName evidence="4">Uncharacterized protein</fullName>
    </submittedName>
</protein>
<sequence>MSKTTTSSKAANSKAASVVDRGTTPSPSNSQHPPVQVLPQKLESLMKPNESQDFLFRVFTYTIIVLPTLTSILFPISSSISTSEHVGNLIIDLLTVLLLSMVVKYTMEWPYNWLRQLQRTKVTLLKEMNRENSDRTVLLVRKIYTFEIIALFSCLVSSVFSSALLIWTRQYTIIDQKRKKVVFNNVNIALLQFWSIFRIIITFTDSLQESSMNSNQLYWESPHMSSWYEDLKHYFLPNASNQILLDHLQQHNRQFDQLKLDLMSLQNEIEDQNRKIIIKDRFNNGSFTPYPLNISSSAPNSPFGTIDHAAFTSSPTHKSFPLKPLSAFSPSAPKRVSNGKQPSTMSKSKSSLNTIIEEDDNTLYDSVENSYTNFDEIITTGIDFNPAPSILEELNCVLRVIFEQGSVFDILKHPNNFCHTLMAELARLSRLHFELGEYQFVKLLLSEVFDKYILDTYQNVVSELQEIWNHPWYHARKVVIYFAFKLPLIVAWSAVTWIAYTPILIIDWIFVRPNLLVMRMAWAVLKLIFVSKTPEKSALVLPKLLSPATSPAREKQAIKPLSKAETLEKFAMKPFHLSPTLNSPAIFEGPVKKKRPGKLSLAMPATKLFIDTTPTLTNSINGGFRSHRTYRYQNNPATNNFTLYDD</sequence>
<organism evidence="4 5">
    <name type="scientific">Candida viswanathii</name>
    <dbReference type="NCBI Taxonomy" id="5486"/>
    <lineage>
        <taxon>Eukaryota</taxon>
        <taxon>Fungi</taxon>
        <taxon>Dikarya</taxon>
        <taxon>Ascomycota</taxon>
        <taxon>Saccharomycotina</taxon>
        <taxon>Pichiomycetes</taxon>
        <taxon>Debaryomycetaceae</taxon>
        <taxon>Candida/Lodderomyces clade</taxon>
        <taxon>Candida</taxon>
    </lineage>
</organism>
<feature type="compositionally biased region" description="Polar residues" evidence="2">
    <location>
        <begin position="338"/>
        <end position="351"/>
    </location>
</feature>
<feature type="region of interest" description="Disordered" evidence="2">
    <location>
        <begin position="330"/>
        <end position="351"/>
    </location>
</feature>
<evidence type="ECO:0000256" key="1">
    <source>
        <dbReference type="SAM" id="Coils"/>
    </source>
</evidence>
<dbReference type="OrthoDB" id="4021649at2759"/>
<keyword evidence="3" id="KW-0472">Membrane</keyword>